<dbReference type="GO" id="GO:0000725">
    <property type="term" value="P:recombinational repair"/>
    <property type="evidence" value="ECO:0007669"/>
    <property type="project" value="TreeGrafter"/>
</dbReference>
<evidence type="ECO:0000256" key="4">
    <source>
        <dbReference type="ARBA" id="ARBA00022840"/>
    </source>
</evidence>
<evidence type="ECO:0000256" key="9">
    <source>
        <dbReference type="PROSITE-ProRule" id="PRU00560"/>
    </source>
</evidence>
<dbReference type="SUPFAM" id="SSF52540">
    <property type="entry name" value="P-loop containing nucleoside triphosphate hydrolases"/>
    <property type="match status" value="1"/>
</dbReference>
<dbReference type="RefSeq" id="WP_032055052.1">
    <property type="nucleotide sequence ID" value="NZ_CP082144.1"/>
</dbReference>
<organism evidence="11">
    <name type="scientific">Acinetobacter lwoffii</name>
    <dbReference type="NCBI Taxonomy" id="28090"/>
    <lineage>
        <taxon>Bacteria</taxon>
        <taxon>Pseudomonadati</taxon>
        <taxon>Pseudomonadota</taxon>
        <taxon>Gammaproteobacteria</taxon>
        <taxon>Moraxellales</taxon>
        <taxon>Moraxellaceae</taxon>
        <taxon>Acinetobacter</taxon>
    </lineage>
</organism>
<dbReference type="InterPro" id="IPR014017">
    <property type="entry name" value="DNA_helicase_UvrD-like_C"/>
</dbReference>
<dbReference type="Gene3D" id="3.40.50.300">
    <property type="entry name" value="P-loop containing nucleotide triphosphate hydrolases"/>
    <property type="match status" value="2"/>
</dbReference>
<comment type="catalytic activity">
    <reaction evidence="8">
        <text>ATP + H2O = ADP + phosphate + H(+)</text>
        <dbReference type="Rhea" id="RHEA:13065"/>
        <dbReference type="ChEBI" id="CHEBI:15377"/>
        <dbReference type="ChEBI" id="CHEBI:15378"/>
        <dbReference type="ChEBI" id="CHEBI:30616"/>
        <dbReference type="ChEBI" id="CHEBI:43474"/>
        <dbReference type="ChEBI" id="CHEBI:456216"/>
        <dbReference type="EC" id="5.6.2.4"/>
    </reaction>
</comment>
<dbReference type="Gene3D" id="1.10.486.10">
    <property type="entry name" value="PCRA, domain 4"/>
    <property type="match status" value="1"/>
</dbReference>
<gene>
    <name evidence="11" type="ORF">BAA96_1p0190</name>
</gene>
<dbReference type="Pfam" id="PF13361">
    <property type="entry name" value="UvrD_C"/>
    <property type="match status" value="1"/>
</dbReference>
<evidence type="ECO:0000256" key="2">
    <source>
        <dbReference type="ARBA" id="ARBA00022801"/>
    </source>
</evidence>
<dbReference type="PROSITE" id="PS51198">
    <property type="entry name" value="UVRD_HELICASE_ATP_BIND"/>
    <property type="match status" value="1"/>
</dbReference>
<dbReference type="GO" id="GO:0005524">
    <property type="term" value="F:ATP binding"/>
    <property type="evidence" value="ECO:0007669"/>
    <property type="project" value="UniProtKB-UniRule"/>
</dbReference>
<dbReference type="GO" id="GO:0003677">
    <property type="term" value="F:DNA binding"/>
    <property type="evidence" value="ECO:0007669"/>
    <property type="project" value="InterPro"/>
</dbReference>
<evidence type="ECO:0000256" key="8">
    <source>
        <dbReference type="ARBA" id="ARBA00048988"/>
    </source>
</evidence>
<evidence type="ECO:0000259" key="10">
    <source>
        <dbReference type="PROSITE" id="PS51198"/>
    </source>
</evidence>
<dbReference type="PANTHER" id="PTHR11070">
    <property type="entry name" value="UVRD / RECB / PCRA DNA HELICASE FAMILY MEMBER"/>
    <property type="match status" value="1"/>
</dbReference>
<proteinExistence type="predicted"/>
<name>A0A1P8KGT3_ACILW</name>
<feature type="domain" description="UvrD-like helicase ATP-binding" evidence="10">
    <location>
        <begin position="11"/>
        <end position="300"/>
    </location>
</feature>
<dbReference type="AlphaFoldDB" id="A0A1P8KGT3"/>
<geneLocation type="plasmid" evidence="11">
    <name>pALWED1.1</name>
</geneLocation>
<feature type="binding site" evidence="9">
    <location>
        <begin position="32"/>
        <end position="39"/>
    </location>
    <ligand>
        <name>ATP</name>
        <dbReference type="ChEBI" id="CHEBI:30616"/>
    </ligand>
</feature>
<keyword evidence="3 9" id="KW-0347">Helicase</keyword>
<keyword evidence="1 9" id="KW-0547">Nucleotide-binding</keyword>
<reference evidence="11" key="1">
    <citation type="journal article" date="2016" name="Biomed. Res. Int.">
        <title>Resistance of Permafrost and Modern Acinetobacter lwoffii Strains to Heavy Metals and Arsenic Revealed by Genome Analysis.</title>
        <authorList>
            <person name="Mindlin S."/>
            <person name="Petrenko A."/>
            <person name="Kurakov A."/>
            <person name="Beletsky A."/>
            <person name="Mardanov A."/>
            <person name="Petrova M."/>
        </authorList>
    </citation>
    <scope>NUCLEOTIDE SEQUENCE</scope>
    <source>
        <strain evidence="11">ED23-35</strain>
        <plasmid evidence="11">pALWED1.1</plasmid>
    </source>
</reference>
<evidence type="ECO:0000256" key="5">
    <source>
        <dbReference type="ARBA" id="ARBA00023235"/>
    </source>
</evidence>
<keyword evidence="11" id="KW-0614">Plasmid</keyword>
<keyword evidence="2 9" id="KW-0378">Hydrolase</keyword>
<dbReference type="EMBL" id="KX426227">
    <property type="protein sequence ID" value="APW48895.1"/>
    <property type="molecule type" value="Genomic_DNA"/>
</dbReference>
<evidence type="ECO:0000256" key="3">
    <source>
        <dbReference type="ARBA" id="ARBA00022806"/>
    </source>
</evidence>
<dbReference type="EC" id="5.6.2.4" evidence="7"/>
<evidence type="ECO:0000256" key="6">
    <source>
        <dbReference type="ARBA" id="ARBA00034617"/>
    </source>
</evidence>
<dbReference type="InterPro" id="IPR014016">
    <property type="entry name" value="UvrD-like_ATP-bd"/>
</dbReference>
<dbReference type="GO" id="GO:0043138">
    <property type="term" value="F:3'-5' DNA helicase activity"/>
    <property type="evidence" value="ECO:0007669"/>
    <property type="project" value="UniProtKB-EC"/>
</dbReference>
<evidence type="ECO:0000256" key="7">
    <source>
        <dbReference type="ARBA" id="ARBA00034808"/>
    </source>
</evidence>
<protein>
    <recommendedName>
        <fullName evidence="7">DNA 3'-5' helicase</fullName>
        <ecNumber evidence="7">5.6.2.4</ecNumber>
    </recommendedName>
</protein>
<sequence length="518" mass="59246">MVVKKITQKPTSEQQRAIDKATRLKTSFKLIAFAGTGKTTTLIHCSSALQQLGKLGLYLSFNKKMADEANQKFAEYGLNSVTCSTFHSLAYRNIPGWLKNKINKPTLLPKDIVQKFKLENIRFQYNGKNRQLTDLTLALIILNTLRYFCMTVDQTVTNDHAYIALKEQTSIKRNDVLEDKITSIAKMIWNDVVDPNGDYGITHDYYLKWWVLQKPQLDFDYVMVDESQDSDQLILDVLKRQKAKVIFVGDPYQSIYGFRGAKDILQNLDLEALYLEQSFRFGNAVADIANLLLNKLFGETRQLKGLPSKTSKVTTFSTSSYAPSSLNAIICRTNATAFEYFFKFHSYLNGEKKIRLEVDGKRSKDIFSGIFQLRANKRPTCKELQNFSSYQELVDHIQVFGEVEGATTELKTFLDLTNQYSWQVIEWALENSMADDETDPKNTLVISTSHKSKGLEWDNVLIAKGFNYKILDKKLMISADEKRLLYVTVTRAKNILFTDGINDLLEHLNSKNMEISNA</sequence>
<dbReference type="InterPro" id="IPR027417">
    <property type="entry name" value="P-loop_NTPase"/>
</dbReference>
<evidence type="ECO:0000256" key="1">
    <source>
        <dbReference type="ARBA" id="ARBA00022741"/>
    </source>
</evidence>
<dbReference type="Pfam" id="PF00580">
    <property type="entry name" value="UvrD-helicase"/>
    <property type="match status" value="1"/>
</dbReference>
<dbReference type="GO" id="GO:0016887">
    <property type="term" value="F:ATP hydrolysis activity"/>
    <property type="evidence" value="ECO:0007669"/>
    <property type="project" value="RHEA"/>
</dbReference>
<keyword evidence="4 9" id="KW-0067">ATP-binding</keyword>
<dbReference type="InterPro" id="IPR000212">
    <property type="entry name" value="DNA_helicase_UvrD/REP"/>
</dbReference>
<comment type="catalytic activity">
    <reaction evidence="6">
        <text>Couples ATP hydrolysis with the unwinding of duplex DNA by translocating in the 3'-5' direction.</text>
        <dbReference type="EC" id="5.6.2.4"/>
    </reaction>
</comment>
<accession>A0A1P8KGT3</accession>
<keyword evidence="5" id="KW-0413">Isomerase</keyword>
<dbReference type="PANTHER" id="PTHR11070:SF30">
    <property type="entry name" value="F-BOX DNA HELICASE 1"/>
    <property type="match status" value="1"/>
</dbReference>
<evidence type="ECO:0000313" key="11">
    <source>
        <dbReference type="EMBL" id="APW48895.1"/>
    </source>
</evidence>